<gene>
    <name evidence="2" type="ORF">C1H84_14200</name>
</gene>
<evidence type="ECO:0000256" key="1">
    <source>
        <dbReference type="SAM" id="Phobius"/>
    </source>
</evidence>
<accession>A0A365YB01</accession>
<keyword evidence="1" id="KW-0472">Membrane</keyword>
<evidence type="ECO:0000313" key="2">
    <source>
        <dbReference type="EMBL" id="RBL99576.1"/>
    </source>
</evidence>
<reference evidence="2 3" key="1">
    <citation type="submission" date="2018-01" db="EMBL/GenBank/DDBJ databases">
        <title>Glutamicibacter soli strain NHPC-3 Whole genome sequence and assembly.</title>
        <authorList>
            <person name="Choudhury P."/>
            <person name="Gupta D."/>
            <person name="Sengupta K."/>
            <person name="Jawed A."/>
            <person name="Sultana N."/>
            <person name="Saha P."/>
        </authorList>
    </citation>
    <scope>NUCLEOTIDE SEQUENCE [LARGE SCALE GENOMIC DNA]</scope>
    <source>
        <strain evidence="2 3">NHPC-3</strain>
    </source>
</reference>
<keyword evidence="1" id="KW-0812">Transmembrane</keyword>
<organism evidence="2 3">
    <name type="scientific">Glutamicibacter soli</name>
    <dbReference type="NCBI Taxonomy" id="453836"/>
    <lineage>
        <taxon>Bacteria</taxon>
        <taxon>Bacillati</taxon>
        <taxon>Actinomycetota</taxon>
        <taxon>Actinomycetes</taxon>
        <taxon>Micrococcales</taxon>
        <taxon>Micrococcaceae</taxon>
        <taxon>Glutamicibacter</taxon>
    </lineage>
</organism>
<proteinExistence type="predicted"/>
<dbReference type="Proteomes" id="UP000252167">
    <property type="component" value="Unassembled WGS sequence"/>
</dbReference>
<keyword evidence="3" id="KW-1185">Reference proteome</keyword>
<protein>
    <submittedName>
        <fullName evidence="2">Uncharacterized protein</fullName>
    </submittedName>
</protein>
<dbReference type="RefSeq" id="WP_113607750.1">
    <property type="nucleotide sequence ID" value="NZ_POAF01000007.1"/>
</dbReference>
<dbReference type="AlphaFoldDB" id="A0A365YB01"/>
<feature type="transmembrane region" description="Helical" evidence="1">
    <location>
        <begin position="347"/>
        <end position="367"/>
    </location>
</feature>
<dbReference type="EMBL" id="POAF01000007">
    <property type="protein sequence ID" value="RBL99576.1"/>
    <property type="molecule type" value="Genomic_DNA"/>
</dbReference>
<feature type="transmembrane region" description="Helical" evidence="1">
    <location>
        <begin position="373"/>
        <end position="399"/>
    </location>
</feature>
<keyword evidence="1" id="KW-1133">Transmembrane helix</keyword>
<comment type="caution">
    <text evidence="2">The sequence shown here is derived from an EMBL/GenBank/DDBJ whole genome shotgun (WGS) entry which is preliminary data.</text>
</comment>
<sequence length="408" mass="43948">MARSSHESPQGGVQSETLVAALTLIFEDTEGLDAEGAVRRVLAEREAISLVSEAVPWNGLVLIEVGIAVDPEGLILLANADGSTRLGQQVEDFALALKLGTGALYADQDDYEVQSGEPIQDERLEQMPPGHTLLAGALTEADMQLLAAASKTEWDLLLSEDPERTSIAVHDGFLVGGYPGADQYPAVMISRCGPRYTASFWFPQQSSKLSGEPAWVHIWPVAASPAVQPAAGSAARAQLQLLETHYFATDPAELDHLASMKVSGEHIEILKRVLTGAGSRQAAEQVLAAFGHDPESARYLVQAGAPEGSRSIQPMGFGKALGRAVAMEARKSSAAPRWFNSMSWKPWLQLCWGLIEALVFSLMLAATDWDRPWVAAWLVVVILAVGYVDAAGNVVFGAVRWVRGMRRR</sequence>
<name>A0A365YB01_9MICC</name>
<evidence type="ECO:0000313" key="3">
    <source>
        <dbReference type="Proteomes" id="UP000252167"/>
    </source>
</evidence>